<evidence type="ECO:0000256" key="1">
    <source>
        <dbReference type="SAM" id="MobiDB-lite"/>
    </source>
</evidence>
<dbReference type="EMBL" id="QHLZ01000016">
    <property type="protein sequence ID" value="PXA64096.1"/>
    <property type="molecule type" value="Genomic_DNA"/>
</dbReference>
<protein>
    <submittedName>
        <fullName evidence="2">Uncharacterized protein</fullName>
    </submittedName>
</protein>
<sequence length="105" mass="11282">MSTSEYPTQQPEPTEGGYGTPTPEQEMPPSVDAVTMETRKQASTNEENLEGKDHKGSTHEKQDSENAQRDDKNNPDTLPDGSGTNREGAGSEHGQEDGDESFSAG</sequence>
<feature type="compositionally biased region" description="Basic and acidic residues" evidence="1">
    <location>
        <begin position="49"/>
        <end position="74"/>
    </location>
</feature>
<dbReference type="AlphaFoldDB" id="A0A2V3DNW2"/>
<comment type="caution">
    <text evidence="2">The sequence shown here is derived from an EMBL/GenBank/DDBJ whole genome shotgun (WGS) entry which is preliminary data.</text>
</comment>
<name>A0A2V3DNW2_9MICC</name>
<gene>
    <name evidence="2" type="ORF">CVS29_17165</name>
</gene>
<evidence type="ECO:0000313" key="3">
    <source>
        <dbReference type="Proteomes" id="UP000246303"/>
    </source>
</evidence>
<proteinExistence type="predicted"/>
<organism evidence="2 3">
    <name type="scientific">Arthrobacter psychrochitiniphilus</name>
    <dbReference type="NCBI Taxonomy" id="291045"/>
    <lineage>
        <taxon>Bacteria</taxon>
        <taxon>Bacillati</taxon>
        <taxon>Actinomycetota</taxon>
        <taxon>Actinomycetes</taxon>
        <taxon>Micrococcales</taxon>
        <taxon>Micrococcaceae</taxon>
        <taxon>Arthrobacter</taxon>
    </lineage>
</organism>
<feature type="region of interest" description="Disordered" evidence="1">
    <location>
        <begin position="1"/>
        <end position="105"/>
    </location>
</feature>
<dbReference type="Proteomes" id="UP000246303">
    <property type="component" value="Unassembled WGS sequence"/>
</dbReference>
<accession>A0A2V3DNW2</accession>
<reference evidence="2 3" key="1">
    <citation type="submission" date="2018-05" db="EMBL/GenBank/DDBJ databases">
        <title>Genetic diversity of glacier-inhabiting Cryobacterium bacteria in China and description of Cryobacterium mengkeensis sp. nov. and Arthrobacter glacialis sp. nov.</title>
        <authorList>
            <person name="Liu Q."/>
            <person name="Xin Y.-H."/>
        </authorList>
    </citation>
    <scope>NUCLEOTIDE SEQUENCE [LARGE SCALE GENOMIC DNA]</scope>
    <source>
        <strain evidence="2 3">GP3</strain>
    </source>
</reference>
<feature type="compositionally biased region" description="Polar residues" evidence="1">
    <location>
        <begin position="1"/>
        <end position="12"/>
    </location>
</feature>
<evidence type="ECO:0000313" key="2">
    <source>
        <dbReference type="EMBL" id="PXA64096.1"/>
    </source>
</evidence>
<keyword evidence="3" id="KW-1185">Reference proteome</keyword>
<dbReference type="RefSeq" id="WP_110107747.1">
    <property type="nucleotide sequence ID" value="NZ_JACBZZ010000001.1"/>
</dbReference>